<dbReference type="InterPro" id="IPR016185">
    <property type="entry name" value="PreATP-grasp_dom_sf"/>
</dbReference>
<dbReference type="InterPro" id="IPR052032">
    <property type="entry name" value="ATP-dep_AA_Ligase"/>
</dbReference>
<dbReference type="RefSeq" id="WP_053584249.1">
    <property type="nucleotide sequence ID" value="NZ_LGRV01000003.1"/>
</dbReference>
<dbReference type="EMBL" id="LGRV01000003">
    <property type="protein sequence ID" value="KOS69379.1"/>
    <property type="molecule type" value="Genomic_DNA"/>
</dbReference>
<dbReference type="SUPFAM" id="SSF56059">
    <property type="entry name" value="Glutathione synthetase ATP-binding domain-like"/>
    <property type="match status" value="1"/>
</dbReference>
<evidence type="ECO:0000256" key="3">
    <source>
        <dbReference type="ARBA" id="ARBA00022840"/>
    </source>
</evidence>
<accession>A0ABR5K3F0</accession>
<keyword evidence="1" id="KW-0436">Ligase</keyword>
<reference evidence="7" key="1">
    <citation type="submission" date="2015-07" db="EMBL/GenBank/DDBJ databases">
        <title>Fjat-14205 dsm 2895.</title>
        <authorList>
            <person name="Liu B."/>
            <person name="Wang J."/>
            <person name="Zhu Y."/>
            <person name="Liu G."/>
            <person name="Chen Q."/>
            <person name="Chen Z."/>
            <person name="Lan J."/>
            <person name="Che J."/>
            <person name="Ge C."/>
            <person name="Shi H."/>
            <person name="Pan Z."/>
            <person name="Liu X."/>
        </authorList>
    </citation>
    <scope>NUCLEOTIDE SEQUENCE [LARGE SCALE GENOMIC DNA]</scope>
    <source>
        <strain evidence="7">DSM 25560</strain>
    </source>
</reference>
<feature type="domain" description="ATP-grasp" evidence="5">
    <location>
        <begin position="107"/>
        <end position="304"/>
    </location>
</feature>
<dbReference type="Pfam" id="PF13535">
    <property type="entry name" value="ATP-grasp_4"/>
    <property type="match status" value="1"/>
</dbReference>
<dbReference type="SUPFAM" id="SSF52440">
    <property type="entry name" value="PreATP-grasp domain"/>
    <property type="match status" value="1"/>
</dbReference>
<dbReference type="Gene3D" id="3.30.470.20">
    <property type="entry name" value="ATP-grasp fold, B domain"/>
    <property type="match status" value="1"/>
</dbReference>
<proteinExistence type="predicted"/>
<dbReference type="PANTHER" id="PTHR43585:SF2">
    <property type="entry name" value="ATP-GRASP ENZYME FSQD"/>
    <property type="match status" value="1"/>
</dbReference>
<evidence type="ECO:0000256" key="1">
    <source>
        <dbReference type="ARBA" id="ARBA00022598"/>
    </source>
</evidence>
<dbReference type="PROSITE" id="PS50975">
    <property type="entry name" value="ATP_GRASP"/>
    <property type="match status" value="1"/>
</dbReference>
<gene>
    <name evidence="6" type="ORF">AEA09_12970</name>
</gene>
<protein>
    <submittedName>
        <fullName evidence="6">Carbamoyl-phosphate-synthetase</fullName>
    </submittedName>
</protein>
<name>A0ABR5K3F0_9BACI</name>
<comment type="caution">
    <text evidence="6">The sequence shown here is derived from an EMBL/GenBank/DDBJ whole genome shotgun (WGS) entry which is preliminary data.</text>
</comment>
<dbReference type="PANTHER" id="PTHR43585">
    <property type="entry name" value="FUMIPYRROLE BIOSYNTHESIS PROTEIN C"/>
    <property type="match status" value="1"/>
</dbReference>
<dbReference type="Gene3D" id="3.30.1490.20">
    <property type="entry name" value="ATP-grasp fold, A domain"/>
    <property type="match status" value="1"/>
</dbReference>
<evidence type="ECO:0000313" key="6">
    <source>
        <dbReference type="EMBL" id="KOS69379.1"/>
    </source>
</evidence>
<evidence type="ECO:0000256" key="4">
    <source>
        <dbReference type="PROSITE-ProRule" id="PRU00409"/>
    </source>
</evidence>
<keyword evidence="3 4" id="KW-0067">ATP-binding</keyword>
<evidence type="ECO:0000313" key="7">
    <source>
        <dbReference type="Proteomes" id="UP000050668"/>
    </source>
</evidence>
<evidence type="ECO:0000256" key="2">
    <source>
        <dbReference type="ARBA" id="ARBA00022741"/>
    </source>
</evidence>
<keyword evidence="7" id="KW-1185">Reference proteome</keyword>
<dbReference type="Gene3D" id="3.40.50.20">
    <property type="match status" value="1"/>
</dbReference>
<dbReference type="Proteomes" id="UP000050668">
    <property type="component" value="Unassembled WGS sequence"/>
</dbReference>
<dbReference type="InterPro" id="IPR013815">
    <property type="entry name" value="ATP_grasp_subdomain_1"/>
</dbReference>
<evidence type="ECO:0000259" key="5">
    <source>
        <dbReference type="PROSITE" id="PS50975"/>
    </source>
</evidence>
<organism evidence="6 7">
    <name type="scientific">Lysinibacillus contaminans</name>
    <dbReference type="NCBI Taxonomy" id="1293441"/>
    <lineage>
        <taxon>Bacteria</taxon>
        <taxon>Bacillati</taxon>
        <taxon>Bacillota</taxon>
        <taxon>Bacilli</taxon>
        <taxon>Bacillales</taxon>
        <taxon>Bacillaceae</taxon>
        <taxon>Lysinibacillus</taxon>
    </lineage>
</organism>
<sequence length="406" mass="46117">MKKLLMLGGAHSQIPAIKRAKEMGYYVITCDYFEENPGHQFADEYYNVNTTDKDAVLSLAKSLKIDGIVCYATDTALLTATYVAGKLGLPSHPYESVEILTNKDRFREFLKENNFKVPRFKGYNSFEEAKDDVHNFKIPWMVKPIDSSGSRGVSRIDSIDQLQEKVENALYFSKAKRFVIEEYIEKNGFQISGDCFSVNGKIVFRSFANTHFALSNLNPFVPIAASWPYIMPEHIHNKIHDEIQRVLDLLQMKTGTFDFDIVIDDRENVYLIEIAARNGGQWISQATKCATGIDLIEYTIRAALGEDCNDLTMVETKGFWGMYIINSQNCGLFKGVEINEDIKKNNIVEFELLVKPGDQIYALTGAHETVGLLILKFSCLNEMIEKMENMTNLVKVIIEDSLIKSR</sequence>
<dbReference type="InterPro" id="IPR011761">
    <property type="entry name" value="ATP-grasp"/>
</dbReference>
<keyword evidence="2 4" id="KW-0547">Nucleotide-binding</keyword>